<sequence length="295" mass="34112">MKFRGHETFYIRKGWLTKGLKRIIKQPNVFSDKNTNQMDEFGIGANMVKSLRYWMQVSGVAEESYDNKVKVQIPTRFGDLINEHDQYFEEQGTLLIVHYELAKNKDAATSWYHFFNNFNLSQFNKDDFIEDIKSYLKDQGETVADRSLDDDFSCIINTYVSKSVTNPTKIDPENILDCPLGELELISLVDKKKRLYKKNVLPVGAIPDYIFLAVIIDQSGSLDEINISTLLKDENNVGKVFNLDSTTLMQYLEVLKNKGFIDLIRTAGLDVIKMKEKITYEQCIERYYESLQLGD</sequence>
<dbReference type="Pfam" id="PF13182">
    <property type="entry name" value="DUF4007"/>
    <property type="match status" value="1"/>
</dbReference>
<evidence type="ECO:0000259" key="1">
    <source>
        <dbReference type="Pfam" id="PF13182"/>
    </source>
</evidence>
<reference evidence="2 3" key="1">
    <citation type="submission" date="2021-01" db="EMBL/GenBank/DDBJ databases">
        <title>Genomic Encyclopedia of Type Strains, Phase IV (KMG-IV): sequencing the most valuable type-strain genomes for metagenomic binning, comparative biology and taxonomic classification.</title>
        <authorList>
            <person name="Goeker M."/>
        </authorList>
    </citation>
    <scope>NUCLEOTIDE SEQUENCE [LARGE SCALE GENOMIC DNA]</scope>
    <source>
        <strain evidence="2 3">DSM 24436</strain>
    </source>
</reference>
<dbReference type="EMBL" id="JAFBDT010000023">
    <property type="protein sequence ID" value="MBM7562609.1"/>
    <property type="molecule type" value="Genomic_DNA"/>
</dbReference>
<dbReference type="Proteomes" id="UP000767854">
    <property type="component" value="Unassembled WGS sequence"/>
</dbReference>
<dbReference type="InterPro" id="IPR025248">
    <property type="entry name" value="DUF4007"/>
</dbReference>
<evidence type="ECO:0000313" key="3">
    <source>
        <dbReference type="Proteomes" id="UP000767854"/>
    </source>
</evidence>
<protein>
    <recommendedName>
        <fullName evidence="1">DUF4007 domain-containing protein</fullName>
    </recommendedName>
</protein>
<proteinExistence type="predicted"/>
<keyword evidence="3" id="KW-1185">Reference proteome</keyword>
<accession>A0ABS2MT75</accession>
<evidence type="ECO:0000313" key="2">
    <source>
        <dbReference type="EMBL" id="MBM7562609.1"/>
    </source>
</evidence>
<comment type="caution">
    <text evidence="2">The sequence shown here is derived from an EMBL/GenBank/DDBJ whole genome shotgun (WGS) entry which is preliminary data.</text>
</comment>
<gene>
    <name evidence="2" type="ORF">JOC49_002170</name>
</gene>
<organism evidence="2 3">
    <name type="scientific">Fusibacter tunisiensis</name>
    <dbReference type="NCBI Taxonomy" id="1008308"/>
    <lineage>
        <taxon>Bacteria</taxon>
        <taxon>Bacillati</taxon>
        <taxon>Bacillota</taxon>
        <taxon>Clostridia</taxon>
        <taxon>Eubacteriales</taxon>
        <taxon>Eubacteriales Family XII. Incertae Sedis</taxon>
        <taxon>Fusibacter</taxon>
    </lineage>
</organism>
<feature type="domain" description="DUF4007" evidence="1">
    <location>
        <begin position="3"/>
        <end position="288"/>
    </location>
</feature>
<dbReference type="RefSeq" id="WP_204665038.1">
    <property type="nucleotide sequence ID" value="NZ_JAFBDT010000023.1"/>
</dbReference>
<name>A0ABS2MT75_9FIRM</name>